<dbReference type="Proteomes" id="UP000308197">
    <property type="component" value="Unassembled WGS sequence"/>
</dbReference>
<evidence type="ECO:0000313" key="2">
    <source>
        <dbReference type="EMBL" id="TFK93198.1"/>
    </source>
</evidence>
<name>A0A5C3PZB3_9APHY</name>
<gene>
    <name evidence="2" type="ORF">K466DRAFT_145087</name>
</gene>
<feature type="compositionally biased region" description="Basic and acidic residues" evidence="1">
    <location>
        <begin position="58"/>
        <end position="67"/>
    </location>
</feature>
<proteinExistence type="predicted"/>
<reference evidence="2 3" key="1">
    <citation type="journal article" date="2019" name="Nat. Ecol. Evol.">
        <title>Megaphylogeny resolves global patterns of mushroom evolution.</title>
        <authorList>
            <person name="Varga T."/>
            <person name="Krizsan K."/>
            <person name="Foldi C."/>
            <person name="Dima B."/>
            <person name="Sanchez-Garcia M."/>
            <person name="Sanchez-Ramirez S."/>
            <person name="Szollosi G.J."/>
            <person name="Szarkandi J.G."/>
            <person name="Papp V."/>
            <person name="Albert L."/>
            <person name="Andreopoulos W."/>
            <person name="Angelini C."/>
            <person name="Antonin V."/>
            <person name="Barry K.W."/>
            <person name="Bougher N.L."/>
            <person name="Buchanan P."/>
            <person name="Buyck B."/>
            <person name="Bense V."/>
            <person name="Catcheside P."/>
            <person name="Chovatia M."/>
            <person name="Cooper J."/>
            <person name="Damon W."/>
            <person name="Desjardin D."/>
            <person name="Finy P."/>
            <person name="Geml J."/>
            <person name="Haridas S."/>
            <person name="Hughes K."/>
            <person name="Justo A."/>
            <person name="Karasinski D."/>
            <person name="Kautmanova I."/>
            <person name="Kiss B."/>
            <person name="Kocsube S."/>
            <person name="Kotiranta H."/>
            <person name="LaButti K.M."/>
            <person name="Lechner B.E."/>
            <person name="Liimatainen K."/>
            <person name="Lipzen A."/>
            <person name="Lukacs Z."/>
            <person name="Mihaltcheva S."/>
            <person name="Morgado L.N."/>
            <person name="Niskanen T."/>
            <person name="Noordeloos M.E."/>
            <person name="Ohm R.A."/>
            <person name="Ortiz-Santana B."/>
            <person name="Ovrebo C."/>
            <person name="Racz N."/>
            <person name="Riley R."/>
            <person name="Savchenko A."/>
            <person name="Shiryaev A."/>
            <person name="Soop K."/>
            <person name="Spirin V."/>
            <person name="Szebenyi C."/>
            <person name="Tomsovsky M."/>
            <person name="Tulloss R.E."/>
            <person name="Uehling J."/>
            <person name="Grigoriev I.V."/>
            <person name="Vagvolgyi C."/>
            <person name="Papp T."/>
            <person name="Martin F.M."/>
            <person name="Miettinen O."/>
            <person name="Hibbett D.S."/>
            <person name="Nagy L.G."/>
        </authorList>
    </citation>
    <scope>NUCLEOTIDE SEQUENCE [LARGE SCALE GENOMIC DNA]</scope>
    <source>
        <strain evidence="2 3">HHB13444</strain>
    </source>
</reference>
<evidence type="ECO:0000313" key="3">
    <source>
        <dbReference type="Proteomes" id="UP000308197"/>
    </source>
</evidence>
<evidence type="ECO:0000256" key="1">
    <source>
        <dbReference type="SAM" id="MobiDB-lite"/>
    </source>
</evidence>
<feature type="compositionally biased region" description="Polar residues" evidence="1">
    <location>
        <begin position="35"/>
        <end position="47"/>
    </location>
</feature>
<organism evidence="2 3">
    <name type="scientific">Polyporus arcularius HHB13444</name>
    <dbReference type="NCBI Taxonomy" id="1314778"/>
    <lineage>
        <taxon>Eukaryota</taxon>
        <taxon>Fungi</taxon>
        <taxon>Dikarya</taxon>
        <taxon>Basidiomycota</taxon>
        <taxon>Agaricomycotina</taxon>
        <taxon>Agaricomycetes</taxon>
        <taxon>Polyporales</taxon>
        <taxon>Polyporaceae</taxon>
        <taxon>Polyporus</taxon>
    </lineage>
</organism>
<dbReference type="AlphaFoldDB" id="A0A5C3PZB3"/>
<keyword evidence="3" id="KW-1185">Reference proteome</keyword>
<dbReference type="InParanoid" id="A0A5C3PZB3"/>
<dbReference type="EMBL" id="ML210985">
    <property type="protein sequence ID" value="TFK93198.1"/>
    <property type="molecule type" value="Genomic_DNA"/>
</dbReference>
<accession>A0A5C3PZB3</accession>
<sequence>MFHAAHPPISSRFPCHCPPTCTHRRLALHRPGSTKAANLAQSGSRSLAHSPPGSIPSPDERKRRPGPEESMPPDLSATCAGRLDPRVEDRTHLSLLFLPPPTVHRAILL</sequence>
<feature type="region of interest" description="Disordered" evidence="1">
    <location>
        <begin position="33"/>
        <end position="80"/>
    </location>
</feature>
<protein>
    <submittedName>
        <fullName evidence="2">Uncharacterized protein</fullName>
    </submittedName>
</protein>